<organism evidence="2 3">
    <name type="scientific">Caerostris extrusa</name>
    <name type="common">Bark spider</name>
    <name type="synonym">Caerostris bankana</name>
    <dbReference type="NCBI Taxonomy" id="172846"/>
    <lineage>
        <taxon>Eukaryota</taxon>
        <taxon>Metazoa</taxon>
        <taxon>Ecdysozoa</taxon>
        <taxon>Arthropoda</taxon>
        <taxon>Chelicerata</taxon>
        <taxon>Arachnida</taxon>
        <taxon>Araneae</taxon>
        <taxon>Araneomorphae</taxon>
        <taxon>Entelegynae</taxon>
        <taxon>Araneoidea</taxon>
        <taxon>Araneidae</taxon>
        <taxon>Caerostris</taxon>
    </lineage>
</organism>
<keyword evidence="1" id="KW-1133">Transmembrane helix</keyword>
<dbReference type="EMBL" id="BPLR01010647">
    <property type="protein sequence ID" value="GIY40703.1"/>
    <property type="molecule type" value="Genomic_DNA"/>
</dbReference>
<dbReference type="AlphaFoldDB" id="A0AAV4T1X3"/>
<accession>A0AAV4T1X3</accession>
<dbReference type="Proteomes" id="UP001054945">
    <property type="component" value="Unassembled WGS sequence"/>
</dbReference>
<sequence length="92" mass="10777">MRLIDSIPWKSCFVVPRWENNFLFHCDFRLRRKLQAGSTNQEEILKHWGREKVGITVSFHLFASSILFYYLLLFRSVRGGFLAAEDIAGVLL</sequence>
<keyword evidence="1" id="KW-0812">Transmembrane</keyword>
<evidence type="ECO:0000256" key="1">
    <source>
        <dbReference type="SAM" id="Phobius"/>
    </source>
</evidence>
<feature type="transmembrane region" description="Helical" evidence="1">
    <location>
        <begin position="53"/>
        <end position="72"/>
    </location>
</feature>
<evidence type="ECO:0000313" key="2">
    <source>
        <dbReference type="EMBL" id="GIY40703.1"/>
    </source>
</evidence>
<keyword evidence="1" id="KW-0472">Membrane</keyword>
<evidence type="ECO:0000313" key="3">
    <source>
        <dbReference type="Proteomes" id="UP001054945"/>
    </source>
</evidence>
<protein>
    <submittedName>
        <fullName evidence="2">Uncharacterized protein</fullName>
    </submittedName>
</protein>
<keyword evidence="3" id="KW-1185">Reference proteome</keyword>
<proteinExistence type="predicted"/>
<comment type="caution">
    <text evidence="2">The sequence shown here is derived from an EMBL/GenBank/DDBJ whole genome shotgun (WGS) entry which is preliminary data.</text>
</comment>
<reference evidence="2 3" key="1">
    <citation type="submission" date="2021-06" db="EMBL/GenBank/DDBJ databases">
        <title>Caerostris extrusa draft genome.</title>
        <authorList>
            <person name="Kono N."/>
            <person name="Arakawa K."/>
        </authorList>
    </citation>
    <scope>NUCLEOTIDE SEQUENCE [LARGE SCALE GENOMIC DNA]</scope>
</reference>
<name>A0AAV4T1X3_CAEEX</name>
<gene>
    <name evidence="2" type="ORF">CEXT_468541</name>
</gene>